<evidence type="ECO:0000313" key="3">
    <source>
        <dbReference type="Proteomes" id="UP001231189"/>
    </source>
</evidence>
<organism evidence="2 3">
    <name type="scientific">Lolium multiflorum</name>
    <name type="common">Italian ryegrass</name>
    <name type="synonym">Lolium perenne subsp. multiflorum</name>
    <dbReference type="NCBI Taxonomy" id="4521"/>
    <lineage>
        <taxon>Eukaryota</taxon>
        <taxon>Viridiplantae</taxon>
        <taxon>Streptophyta</taxon>
        <taxon>Embryophyta</taxon>
        <taxon>Tracheophyta</taxon>
        <taxon>Spermatophyta</taxon>
        <taxon>Magnoliopsida</taxon>
        <taxon>Liliopsida</taxon>
        <taxon>Poales</taxon>
        <taxon>Poaceae</taxon>
        <taxon>BOP clade</taxon>
        <taxon>Pooideae</taxon>
        <taxon>Poodae</taxon>
        <taxon>Poeae</taxon>
        <taxon>Poeae Chloroplast Group 2 (Poeae type)</taxon>
        <taxon>Loliodinae</taxon>
        <taxon>Loliinae</taxon>
        <taxon>Lolium</taxon>
    </lineage>
</organism>
<keyword evidence="3" id="KW-1185">Reference proteome</keyword>
<protein>
    <submittedName>
        <fullName evidence="2">Uncharacterized protein</fullName>
    </submittedName>
</protein>
<reference evidence="2" key="1">
    <citation type="submission" date="2023-07" db="EMBL/GenBank/DDBJ databases">
        <title>A chromosome-level genome assembly of Lolium multiflorum.</title>
        <authorList>
            <person name="Chen Y."/>
            <person name="Copetti D."/>
            <person name="Kolliker R."/>
            <person name="Studer B."/>
        </authorList>
    </citation>
    <scope>NUCLEOTIDE SEQUENCE</scope>
    <source>
        <strain evidence="2">02402/16</strain>
        <tissue evidence="2">Leaf</tissue>
    </source>
</reference>
<feature type="coiled-coil region" evidence="1">
    <location>
        <begin position="97"/>
        <end position="158"/>
    </location>
</feature>
<comment type="caution">
    <text evidence="2">The sequence shown here is derived from an EMBL/GenBank/DDBJ whole genome shotgun (WGS) entry which is preliminary data.</text>
</comment>
<dbReference type="Proteomes" id="UP001231189">
    <property type="component" value="Unassembled WGS sequence"/>
</dbReference>
<dbReference type="AlphaFoldDB" id="A0AAD8V8Z3"/>
<keyword evidence="1" id="KW-0175">Coiled coil</keyword>
<evidence type="ECO:0000313" key="2">
    <source>
        <dbReference type="EMBL" id="KAK1596241.1"/>
    </source>
</evidence>
<evidence type="ECO:0000256" key="1">
    <source>
        <dbReference type="SAM" id="Coils"/>
    </source>
</evidence>
<name>A0AAD8V8Z3_LOLMU</name>
<dbReference type="EMBL" id="JAUUTY010000656">
    <property type="protein sequence ID" value="KAK1596241.1"/>
    <property type="molecule type" value="Genomic_DNA"/>
</dbReference>
<gene>
    <name evidence="2" type="ORF">QYE76_018007</name>
</gene>
<sequence>MLTHSGVWGNNPQDFIKQAQSRYAFHLVAVNIVIIELKWNAQVANHEAVKNGRAKVLVDGEDDDLGQKALPPRPRDHKATKADLTREALALAFTQTLEKMMAENQATMDKRDEKKRLENEAAGAIYLNLTKEVIEVQKMDVEAKMADTEAKLRDTEARRMDA</sequence>
<proteinExistence type="predicted"/>
<accession>A0AAD8V8Z3</accession>